<keyword evidence="1" id="KW-0472">Membrane</keyword>
<dbReference type="NCBIfam" id="TIGR02532">
    <property type="entry name" value="IV_pilin_GFxxxE"/>
    <property type="match status" value="1"/>
</dbReference>
<proteinExistence type="predicted"/>
<evidence type="ECO:0000256" key="1">
    <source>
        <dbReference type="SAM" id="Phobius"/>
    </source>
</evidence>
<evidence type="ECO:0000313" key="3">
    <source>
        <dbReference type="Proteomes" id="UP000177528"/>
    </source>
</evidence>
<reference evidence="2 3" key="1">
    <citation type="journal article" date="2016" name="Nat. Commun.">
        <title>Thousands of microbial genomes shed light on interconnected biogeochemical processes in an aquifer system.</title>
        <authorList>
            <person name="Anantharaman K."/>
            <person name="Brown C.T."/>
            <person name="Hug L.A."/>
            <person name="Sharon I."/>
            <person name="Castelle C.J."/>
            <person name="Probst A.J."/>
            <person name="Thomas B.C."/>
            <person name="Singh A."/>
            <person name="Wilkins M.J."/>
            <person name="Karaoz U."/>
            <person name="Brodie E.L."/>
            <person name="Williams K.H."/>
            <person name="Hubbard S.S."/>
            <person name="Banfield J.F."/>
        </authorList>
    </citation>
    <scope>NUCLEOTIDE SEQUENCE [LARGE SCALE GENOMIC DNA]</scope>
</reference>
<comment type="caution">
    <text evidence="2">The sequence shown here is derived from an EMBL/GenBank/DDBJ whole genome shotgun (WGS) entry which is preliminary data.</text>
</comment>
<dbReference type="Pfam" id="PF07963">
    <property type="entry name" value="N_methyl"/>
    <property type="match status" value="1"/>
</dbReference>
<feature type="transmembrane region" description="Helical" evidence="1">
    <location>
        <begin position="6"/>
        <end position="26"/>
    </location>
</feature>
<keyword evidence="1" id="KW-1133">Transmembrane helix</keyword>
<dbReference type="InterPro" id="IPR012902">
    <property type="entry name" value="N_methyl_site"/>
</dbReference>
<name>A0A1G1WZX1_9BACT</name>
<evidence type="ECO:0000313" key="2">
    <source>
        <dbReference type="EMBL" id="OGY33091.1"/>
    </source>
</evidence>
<dbReference type="PROSITE" id="PS00409">
    <property type="entry name" value="PROKAR_NTER_METHYL"/>
    <property type="match status" value="1"/>
</dbReference>
<dbReference type="Proteomes" id="UP000177528">
    <property type="component" value="Unassembled WGS sequence"/>
</dbReference>
<accession>A0A1G1WZX1</accession>
<dbReference type="AlphaFoldDB" id="A0A1G1WZX1"/>
<evidence type="ECO:0008006" key="4">
    <source>
        <dbReference type="Google" id="ProtNLM"/>
    </source>
</evidence>
<keyword evidence="1" id="KW-0812">Transmembrane</keyword>
<protein>
    <recommendedName>
        <fullName evidence="4">Prepilin-type N-terminal cleavage/methylation domain-containing protein</fullName>
    </recommendedName>
</protein>
<gene>
    <name evidence="2" type="ORF">A3D99_01380</name>
</gene>
<dbReference type="EMBL" id="MHHR01000033">
    <property type="protein sequence ID" value="OGY33091.1"/>
    <property type="molecule type" value="Genomic_DNA"/>
</dbReference>
<sequence length="160" mass="17539">MRGFTLIEILVAISISSIILVALVRLMGISIPVYRSLFLQTLADDTARVQLKRIAHQLREARPSDTGAYPIVEATAQKLIFYADIDGDIATERVRYELVGTDLVRGVIEPSGNPIVYDVVGEVSSIVARSIYNGSTPLFTYYGSNYPTDPNPLILPTPTP</sequence>
<organism evidence="2 3">
    <name type="scientific">Candidatus Andersenbacteria bacterium RIFCSPHIGHO2_12_FULL_45_11</name>
    <dbReference type="NCBI Taxonomy" id="1797281"/>
    <lineage>
        <taxon>Bacteria</taxon>
        <taxon>Candidatus Anderseniibacteriota</taxon>
    </lineage>
</organism>